<dbReference type="AlphaFoldDB" id="Q4T6U6"/>
<organism evidence="1">
    <name type="scientific">Tetraodon nigroviridis</name>
    <name type="common">Spotted green pufferfish</name>
    <name type="synonym">Chelonodon nigroviridis</name>
    <dbReference type="NCBI Taxonomy" id="99883"/>
    <lineage>
        <taxon>Eukaryota</taxon>
        <taxon>Metazoa</taxon>
        <taxon>Chordata</taxon>
        <taxon>Craniata</taxon>
        <taxon>Vertebrata</taxon>
        <taxon>Euteleostomi</taxon>
        <taxon>Actinopterygii</taxon>
        <taxon>Neopterygii</taxon>
        <taxon>Teleostei</taxon>
        <taxon>Neoteleostei</taxon>
        <taxon>Acanthomorphata</taxon>
        <taxon>Eupercaria</taxon>
        <taxon>Tetraodontiformes</taxon>
        <taxon>Tetradontoidea</taxon>
        <taxon>Tetraodontidae</taxon>
        <taxon>Tetraodon</taxon>
    </lineage>
</organism>
<evidence type="ECO:0000313" key="1">
    <source>
        <dbReference type="EMBL" id="CAF91386.1"/>
    </source>
</evidence>
<dbReference type="KEGG" id="tng:GSTEN00006114G001"/>
<gene>
    <name evidence="1" type="ORF">GSTENG00006114001</name>
</gene>
<dbReference type="EMBL" id="CAAE01008600">
    <property type="protein sequence ID" value="CAF91386.1"/>
    <property type="molecule type" value="Genomic_DNA"/>
</dbReference>
<comment type="caution">
    <text evidence="1">The sequence shown here is derived from an EMBL/GenBank/DDBJ whole genome shotgun (WGS) entry which is preliminary data.</text>
</comment>
<protein>
    <submittedName>
        <fullName evidence="1">(spotted green pufferfish) hypothetical protein</fullName>
    </submittedName>
</protein>
<reference evidence="1" key="2">
    <citation type="submission" date="2004-02" db="EMBL/GenBank/DDBJ databases">
        <authorList>
            <consortium name="Genoscope"/>
            <consortium name="Whitehead Institute Centre for Genome Research"/>
        </authorList>
    </citation>
    <scope>NUCLEOTIDE SEQUENCE</scope>
</reference>
<name>Q4T6U6_TETNG</name>
<reference evidence="1" key="1">
    <citation type="journal article" date="2004" name="Nature">
        <title>Genome duplication in the teleost fish Tetraodon nigroviridis reveals the early vertebrate proto-karyotype.</title>
        <authorList>
            <person name="Jaillon O."/>
            <person name="Aury J.-M."/>
            <person name="Brunet F."/>
            <person name="Petit J.-L."/>
            <person name="Stange-Thomann N."/>
            <person name="Mauceli E."/>
            <person name="Bouneau L."/>
            <person name="Fischer C."/>
            <person name="Ozouf-Costaz C."/>
            <person name="Bernot A."/>
            <person name="Nicaud S."/>
            <person name="Jaffe D."/>
            <person name="Fisher S."/>
            <person name="Lutfalla G."/>
            <person name="Dossat C."/>
            <person name="Segurens B."/>
            <person name="Dasilva C."/>
            <person name="Salanoubat M."/>
            <person name="Levy M."/>
            <person name="Boudet N."/>
            <person name="Castellano S."/>
            <person name="Anthouard V."/>
            <person name="Jubin C."/>
            <person name="Castelli V."/>
            <person name="Katinka M."/>
            <person name="Vacherie B."/>
            <person name="Biemont C."/>
            <person name="Skalli Z."/>
            <person name="Cattolico L."/>
            <person name="Poulain J."/>
            <person name="De Berardinis V."/>
            <person name="Cruaud C."/>
            <person name="Duprat S."/>
            <person name="Brottier P."/>
            <person name="Coutanceau J.-P."/>
            <person name="Gouzy J."/>
            <person name="Parra G."/>
            <person name="Lardier G."/>
            <person name="Chapple C."/>
            <person name="McKernan K.J."/>
            <person name="McEwan P."/>
            <person name="Bosak S."/>
            <person name="Kellis M."/>
            <person name="Volff J.-N."/>
            <person name="Guigo R."/>
            <person name="Zody M.C."/>
            <person name="Mesirov J."/>
            <person name="Lindblad-Toh K."/>
            <person name="Birren B."/>
            <person name="Nusbaum C."/>
            <person name="Kahn D."/>
            <person name="Robinson-Rechavi M."/>
            <person name="Laudet V."/>
            <person name="Schachter V."/>
            <person name="Quetier F."/>
            <person name="Saurin W."/>
            <person name="Scarpelli C."/>
            <person name="Wincker P."/>
            <person name="Lander E.S."/>
            <person name="Weissenbach J."/>
            <person name="Roest Crollius H."/>
        </authorList>
    </citation>
    <scope>NUCLEOTIDE SEQUENCE [LARGE SCALE GENOMIC DNA]</scope>
</reference>
<accession>Q4T6U6</accession>
<sequence length="38" mass="4100">MGTVGLPHQELNERCSFVGSGLILWTEALPVDLTGRMA</sequence>
<proteinExistence type="predicted"/>